<sequence>MAGFTLSRLSNVLLVGLLLHSASPVAAAVASSSSACPTITSTAVPSSCPSNNGDGCFFPQIIELKTVTVPCGCPRTPATTTSYVACPTQDCYFITPTSYSTKYAPCKTKTKRAPGSAPTTTAGAPPCVCKPGVLCNCLLPTPTPTTAPAPSCPTIATTGGPALCKPLKDCITLACVDIKTATLPCGCDKVKYTSTCQTACTGGCGATQWETARLPCPTRA</sequence>
<reference evidence="2 3" key="1">
    <citation type="submission" date="2024-06" db="EMBL/GenBank/DDBJ databases">
        <title>Complete genome of Phlyctema vagabunda strain 19-DSS-EL-015.</title>
        <authorList>
            <person name="Fiorenzani C."/>
        </authorList>
    </citation>
    <scope>NUCLEOTIDE SEQUENCE [LARGE SCALE GENOMIC DNA]</scope>
    <source>
        <strain evidence="2 3">19-DSS-EL-015</strain>
    </source>
</reference>
<evidence type="ECO:0000313" key="3">
    <source>
        <dbReference type="Proteomes" id="UP001629113"/>
    </source>
</evidence>
<feature type="chain" id="PRO_5047365450" description="Kazal-like domain-containing protein" evidence="1">
    <location>
        <begin position="28"/>
        <end position="220"/>
    </location>
</feature>
<dbReference type="EMBL" id="JBFCZG010000011">
    <property type="protein sequence ID" value="KAL3417131.1"/>
    <property type="molecule type" value="Genomic_DNA"/>
</dbReference>
<keyword evidence="1" id="KW-0732">Signal</keyword>
<feature type="signal peptide" evidence="1">
    <location>
        <begin position="1"/>
        <end position="27"/>
    </location>
</feature>
<accession>A0ABR4P1F6</accession>
<evidence type="ECO:0000313" key="2">
    <source>
        <dbReference type="EMBL" id="KAL3417131.1"/>
    </source>
</evidence>
<evidence type="ECO:0008006" key="4">
    <source>
        <dbReference type="Google" id="ProtNLM"/>
    </source>
</evidence>
<proteinExistence type="predicted"/>
<keyword evidence="3" id="KW-1185">Reference proteome</keyword>
<comment type="caution">
    <text evidence="2">The sequence shown here is derived from an EMBL/GenBank/DDBJ whole genome shotgun (WGS) entry which is preliminary data.</text>
</comment>
<dbReference type="Proteomes" id="UP001629113">
    <property type="component" value="Unassembled WGS sequence"/>
</dbReference>
<name>A0ABR4P1F6_9HELO</name>
<evidence type="ECO:0000256" key="1">
    <source>
        <dbReference type="SAM" id="SignalP"/>
    </source>
</evidence>
<gene>
    <name evidence="2" type="ORF">PVAG01_11131</name>
</gene>
<protein>
    <recommendedName>
        <fullName evidence="4">Kazal-like domain-containing protein</fullName>
    </recommendedName>
</protein>
<organism evidence="2 3">
    <name type="scientific">Phlyctema vagabunda</name>
    <dbReference type="NCBI Taxonomy" id="108571"/>
    <lineage>
        <taxon>Eukaryota</taxon>
        <taxon>Fungi</taxon>
        <taxon>Dikarya</taxon>
        <taxon>Ascomycota</taxon>
        <taxon>Pezizomycotina</taxon>
        <taxon>Leotiomycetes</taxon>
        <taxon>Helotiales</taxon>
        <taxon>Dermateaceae</taxon>
        <taxon>Phlyctema</taxon>
    </lineage>
</organism>